<gene>
    <name evidence="2" type="ORF">CRI93_07940</name>
</gene>
<accession>A0A2H3NLY2</accession>
<organism evidence="2 3">
    <name type="scientific">Longimonas halophila</name>
    <dbReference type="NCBI Taxonomy" id="1469170"/>
    <lineage>
        <taxon>Bacteria</taxon>
        <taxon>Pseudomonadati</taxon>
        <taxon>Rhodothermota</taxon>
        <taxon>Rhodothermia</taxon>
        <taxon>Rhodothermales</taxon>
        <taxon>Salisaetaceae</taxon>
        <taxon>Longimonas</taxon>
    </lineage>
</organism>
<comment type="caution">
    <text evidence="2">The sequence shown here is derived from an EMBL/GenBank/DDBJ whole genome shotgun (WGS) entry which is preliminary data.</text>
</comment>
<name>A0A2H3NLY2_9BACT</name>
<feature type="chain" id="PRO_5013763140" description="DUF4136 domain-containing protein" evidence="1">
    <location>
        <begin position="29"/>
        <end position="225"/>
    </location>
</feature>
<proteinExistence type="predicted"/>
<keyword evidence="3" id="KW-1185">Reference proteome</keyword>
<dbReference type="AlphaFoldDB" id="A0A2H3NLY2"/>
<dbReference type="EMBL" id="PDEP01000006">
    <property type="protein sequence ID" value="PEN07060.1"/>
    <property type="molecule type" value="Genomic_DNA"/>
</dbReference>
<evidence type="ECO:0000313" key="2">
    <source>
        <dbReference type="EMBL" id="PEN07060.1"/>
    </source>
</evidence>
<keyword evidence="1" id="KW-0732">Signal</keyword>
<reference evidence="2 3" key="1">
    <citation type="submission" date="2017-10" db="EMBL/GenBank/DDBJ databases">
        <title>Draft genome of Longimonas halophila.</title>
        <authorList>
            <person name="Goh K.M."/>
            <person name="Shamsir M.S."/>
            <person name="Lim S.W."/>
        </authorList>
    </citation>
    <scope>NUCLEOTIDE SEQUENCE [LARGE SCALE GENOMIC DNA]</scope>
    <source>
        <strain evidence="2 3">KCTC 42399</strain>
    </source>
</reference>
<evidence type="ECO:0000313" key="3">
    <source>
        <dbReference type="Proteomes" id="UP000221024"/>
    </source>
</evidence>
<feature type="signal peptide" evidence="1">
    <location>
        <begin position="1"/>
        <end position="28"/>
    </location>
</feature>
<dbReference type="Proteomes" id="UP000221024">
    <property type="component" value="Unassembled WGS sequence"/>
</dbReference>
<evidence type="ECO:0008006" key="4">
    <source>
        <dbReference type="Google" id="ProtNLM"/>
    </source>
</evidence>
<sequence length="225" mass="25237">MHRSYVHQSIAVFAIALLSLAGMQSVNAQAVWQQNIEIRVPVERGSAISAFRDALIEEVREQSESEDAQELAIKRRSRDQETQDLSSIESELISEGWGGLSIANTLYISYTFAEGRNGFREQITSVNFLRQQDGEGPDVPVFYMDTENSQFFSNFIRREGVQGGLGGNIAHQQPFRDILLFGRLMRQQDQSIVTAVNGQAVNADEVTLRTKQVVDRIIEISLASR</sequence>
<evidence type="ECO:0000256" key="1">
    <source>
        <dbReference type="SAM" id="SignalP"/>
    </source>
</evidence>
<protein>
    <recommendedName>
        <fullName evidence="4">DUF4136 domain-containing protein</fullName>
    </recommendedName>
</protein>